<dbReference type="InterPro" id="IPR027421">
    <property type="entry name" value="DNA_pol_lamdba_lyase_dom_sf"/>
</dbReference>
<accession>A0A517Y1T8</accession>
<protein>
    <recommendedName>
        <fullName evidence="1">Crossover junction endonuclease MUS81-like HHH domain-containing protein</fullName>
    </recommendedName>
</protein>
<sequence>MTNAEIARELRTRAADLARAGDNLYRVRAFRQAAMAVLALPNPVAELVAAAGPKALARLPGIGRSLADTIAGLAAEQLAA</sequence>
<feature type="domain" description="Crossover junction endonuclease MUS81-like HHH" evidence="1">
    <location>
        <begin position="1"/>
        <end position="71"/>
    </location>
</feature>
<reference evidence="2 3" key="1">
    <citation type="submission" date="2019-02" db="EMBL/GenBank/DDBJ databases">
        <title>Deep-cultivation of Planctomycetes and their phenomic and genomic characterization uncovers novel biology.</title>
        <authorList>
            <person name="Wiegand S."/>
            <person name="Jogler M."/>
            <person name="Boedeker C."/>
            <person name="Pinto D."/>
            <person name="Vollmers J."/>
            <person name="Rivas-Marin E."/>
            <person name="Kohn T."/>
            <person name="Peeters S.H."/>
            <person name="Heuer A."/>
            <person name="Rast P."/>
            <person name="Oberbeckmann S."/>
            <person name="Bunk B."/>
            <person name="Jeske O."/>
            <person name="Meyerdierks A."/>
            <person name="Storesund J.E."/>
            <person name="Kallscheuer N."/>
            <person name="Luecker S."/>
            <person name="Lage O.M."/>
            <person name="Pohl T."/>
            <person name="Merkel B.J."/>
            <person name="Hornburger P."/>
            <person name="Mueller R.-W."/>
            <person name="Bruemmer F."/>
            <person name="Labrenz M."/>
            <person name="Spormann A.M."/>
            <person name="Op den Camp H."/>
            <person name="Overmann J."/>
            <person name="Amann R."/>
            <person name="Jetten M.S.M."/>
            <person name="Mascher T."/>
            <person name="Medema M.H."/>
            <person name="Devos D.P."/>
            <person name="Kaster A.-K."/>
            <person name="Ovreas L."/>
            <person name="Rohde M."/>
            <person name="Galperin M.Y."/>
            <person name="Jogler C."/>
        </authorList>
    </citation>
    <scope>NUCLEOTIDE SEQUENCE [LARGE SCALE GENOMIC DNA]</scope>
    <source>
        <strain evidence="2 3">ETA_A1</strain>
    </source>
</reference>
<evidence type="ECO:0000313" key="2">
    <source>
        <dbReference type="EMBL" id="QDU23730.1"/>
    </source>
</evidence>
<proteinExistence type="predicted"/>
<organism evidence="2 3">
    <name type="scientific">Urbifossiella limnaea</name>
    <dbReference type="NCBI Taxonomy" id="2528023"/>
    <lineage>
        <taxon>Bacteria</taxon>
        <taxon>Pseudomonadati</taxon>
        <taxon>Planctomycetota</taxon>
        <taxon>Planctomycetia</taxon>
        <taxon>Gemmatales</taxon>
        <taxon>Gemmataceae</taxon>
        <taxon>Urbifossiella</taxon>
    </lineage>
</organism>
<name>A0A517Y1T8_9BACT</name>
<dbReference type="KEGG" id="uli:ETAA1_57360"/>
<dbReference type="RefSeq" id="WP_202920475.1">
    <property type="nucleotide sequence ID" value="NZ_CP036273.1"/>
</dbReference>
<dbReference type="InterPro" id="IPR010996">
    <property type="entry name" value="HHH_MUS81"/>
</dbReference>
<dbReference type="SUPFAM" id="SSF47802">
    <property type="entry name" value="DNA polymerase beta, N-terminal domain-like"/>
    <property type="match status" value="1"/>
</dbReference>
<evidence type="ECO:0000313" key="3">
    <source>
        <dbReference type="Proteomes" id="UP000319576"/>
    </source>
</evidence>
<dbReference type="EMBL" id="CP036273">
    <property type="protein sequence ID" value="QDU23730.1"/>
    <property type="molecule type" value="Genomic_DNA"/>
</dbReference>
<keyword evidence="3" id="KW-1185">Reference proteome</keyword>
<dbReference type="Gene3D" id="1.10.150.110">
    <property type="entry name" value="DNA polymerase beta, N-terminal domain-like"/>
    <property type="match status" value="1"/>
</dbReference>
<evidence type="ECO:0000259" key="1">
    <source>
        <dbReference type="Pfam" id="PF14716"/>
    </source>
</evidence>
<dbReference type="AlphaFoldDB" id="A0A517Y1T8"/>
<gene>
    <name evidence="2" type="ORF">ETAA1_57360</name>
</gene>
<dbReference type="Proteomes" id="UP000319576">
    <property type="component" value="Chromosome"/>
</dbReference>
<dbReference type="Pfam" id="PF14716">
    <property type="entry name" value="HHH_8"/>
    <property type="match status" value="1"/>
</dbReference>